<proteinExistence type="predicted"/>
<organism evidence="1 2">
    <name type="scientific">Propionimicrobium lymphophilum ACS-093-V-SCH5</name>
    <dbReference type="NCBI Taxonomy" id="883161"/>
    <lineage>
        <taxon>Bacteria</taxon>
        <taxon>Bacillati</taxon>
        <taxon>Actinomycetota</taxon>
        <taxon>Actinomycetes</taxon>
        <taxon>Propionibacteriales</taxon>
        <taxon>Propionibacteriaceae</taxon>
        <taxon>Propionimicrobium</taxon>
    </lineage>
</organism>
<accession>S2WYR7</accession>
<evidence type="ECO:0000313" key="1">
    <source>
        <dbReference type="EMBL" id="EPD32884.1"/>
    </source>
</evidence>
<dbReference type="AlphaFoldDB" id="S2WYR7"/>
<reference evidence="1 2" key="1">
    <citation type="submission" date="2013-04" db="EMBL/GenBank/DDBJ databases">
        <title>The Genome Sequence of Propionimicrobium lymphophilum ACS-093-V-SCH5.</title>
        <authorList>
            <consortium name="The Broad Institute Genomics Platform"/>
            <person name="Earl A."/>
            <person name="Ward D."/>
            <person name="Feldgarden M."/>
            <person name="Gevers D."/>
            <person name="Saerens B."/>
            <person name="Vaneechoutte M."/>
            <person name="Walker B."/>
            <person name="Young S."/>
            <person name="Zeng Q."/>
            <person name="Gargeya S."/>
            <person name="Fitzgerald M."/>
            <person name="Haas B."/>
            <person name="Abouelleil A."/>
            <person name="Allen A.W."/>
            <person name="Alvarado L."/>
            <person name="Arachchi H.M."/>
            <person name="Berlin A.M."/>
            <person name="Chapman S.B."/>
            <person name="Gainer-Dewar J."/>
            <person name="Goldberg J."/>
            <person name="Griggs A."/>
            <person name="Gujja S."/>
            <person name="Hansen M."/>
            <person name="Howarth C."/>
            <person name="Imamovic A."/>
            <person name="Ireland A."/>
            <person name="Larimer J."/>
            <person name="McCowan C."/>
            <person name="Murphy C."/>
            <person name="Pearson M."/>
            <person name="Poon T.W."/>
            <person name="Priest M."/>
            <person name="Roberts A."/>
            <person name="Saif S."/>
            <person name="Shea T."/>
            <person name="Sisk P."/>
            <person name="Sykes S."/>
            <person name="Wortman J."/>
            <person name="Nusbaum C."/>
            <person name="Birren B."/>
        </authorList>
    </citation>
    <scope>NUCLEOTIDE SEQUENCE [LARGE SCALE GENOMIC DNA]</scope>
    <source>
        <strain evidence="1 2">ACS-093-V-SCH5</strain>
    </source>
</reference>
<dbReference type="Proteomes" id="UP000014417">
    <property type="component" value="Unassembled WGS sequence"/>
</dbReference>
<keyword evidence="2" id="KW-1185">Reference proteome</keyword>
<dbReference type="HOGENOM" id="CLU_2495365_0_0_11"/>
<sequence>MSAKQWWEQDPLPKFIKDTYGDTYEHVYGDVYRTQSGRVATISRLDDAMSPITVLGDEPPKYWRSESNKARSESSKIRLEACNLDW</sequence>
<dbReference type="STRING" id="883161.HMPREF9306_01192"/>
<protein>
    <submittedName>
        <fullName evidence="1">Uncharacterized protein</fullName>
    </submittedName>
</protein>
<gene>
    <name evidence="1" type="ORF">HMPREF9306_01192</name>
</gene>
<name>S2WYR7_9ACTN</name>
<dbReference type="RefSeq" id="WP_016456022.1">
    <property type="nucleotide sequence ID" value="NZ_KE150269.1"/>
</dbReference>
<evidence type="ECO:0000313" key="2">
    <source>
        <dbReference type="Proteomes" id="UP000014417"/>
    </source>
</evidence>
<dbReference type="EMBL" id="AGZR01000006">
    <property type="protein sequence ID" value="EPD32884.1"/>
    <property type="molecule type" value="Genomic_DNA"/>
</dbReference>
<comment type="caution">
    <text evidence="1">The sequence shown here is derived from an EMBL/GenBank/DDBJ whole genome shotgun (WGS) entry which is preliminary data.</text>
</comment>